<proteinExistence type="predicted"/>
<name>A0A1H0F108_9PSED</name>
<dbReference type="InterPro" id="IPR000792">
    <property type="entry name" value="Tscrpt_reg_LuxR_C"/>
</dbReference>
<dbReference type="AlphaFoldDB" id="A0A1H0F108"/>
<dbReference type="Pfam" id="PF17874">
    <property type="entry name" value="TPR_MalT"/>
    <property type="match status" value="1"/>
</dbReference>
<dbReference type="SMART" id="SM00421">
    <property type="entry name" value="HTH_LUXR"/>
    <property type="match status" value="1"/>
</dbReference>
<dbReference type="Proteomes" id="UP000242957">
    <property type="component" value="Unassembled WGS sequence"/>
</dbReference>
<dbReference type="InterPro" id="IPR027417">
    <property type="entry name" value="P-loop_NTPase"/>
</dbReference>
<keyword evidence="6" id="KW-1185">Reference proteome</keyword>
<dbReference type="STRING" id="198616.SAMN05216193_10612"/>
<dbReference type="PRINTS" id="PR00364">
    <property type="entry name" value="DISEASERSIST"/>
</dbReference>
<keyword evidence="3" id="KW-0804">Transcription</keyword>
<dbReference type="SUPFAM" id="SSF46894">
    <property type="entry name" value="C-terminal effector domain of the bipartite response regulators"/>
    <property type="match status" value="1"/>
</dbReference>
<dbReference type="PANTHER" id="PTHR44688">
    <property type="entry name" value="DNA-BINDING TRANSCRIPTIONAL ACTIVATOR DEVR_DOSR"/>
    <property type="match status" value="1"/>
</dbReference>
<dbReference type="InterPro" id="IPR011990">
    <property type="entry name" value="TPR-like_helical_dom_sf"/>
</dbReference>
<dbReference type="InterPro" id="IPR041617">
    <property type="entry name" value="TPR_MalT"/>
</dbReference>
<evidence type="ECO:0000256" key="1">
    <source>
        <dbReference type="ARBA" id="ARBA00023015"/>
    </source>
</evidence>
<dbReference type="Pfam" id="PF25873">
    <property type="entry name" value="WHD_MalT"/>
    <property type="match status" value="1"/>
</dbReference>
<evidence type="ECO:0000256" key="2">
    <source>
        <dbReference type="ARBA" id="ARBA00023125"/>
    </source>
</evidence>
<feature type="domain" description="HTH luxR-type" evidence="4">
    <location>
        <begin position="828"/>
        <end position="893"/>
    </location>
</feature>
<gene>
    <name evidence="5" type="ORF">SAMN05216193_10612</name>
</gene>
<dbReference type="InterPro" id="IPR016032">
    <property type="entry name" value="Sig_transdc_resp-reg_C-effctor"/>
</dbReference>
<dbReference type="PROSITE" id="PS50043">
    <property type="entry name" value="HTH_LUXR_2"/>
    <property type="match status" value="1"/>
</dbReference>
<sequence>MNPMPQLITTKFAPPRISSHAVPREQLLERLGKAHNARLVLVTGGAGYGKTTLLAQWRQILIREGADVAWLSLAPEDETLSLFGADLLGTLLQAGLPLEDNLFKLLEAGTQEGARAFASVLINTIARVSARLYLILDDFQHARDPRITAMMQLLIDRAPTNLHLVLASRDMPGLLLGRLRGMGEVCEIASSELGFSFRESEAFLKACLGDDVKLDVAHSIHDIAAGWPIGLQLMANALKGSPRKQALTPLPQYQAGLADYLAEEVLAPLPQALIDFLQKIAILRRFNAAVAAHVADSLDASELIATLQTQNLFVLPAGNEGGHQWYRLHPLFAEFLGQRLAASPVDVGLLHRKAAQWFEGAGLIAEAARHAILCEDLDVLIELLERSQGSYHSVSNLNQYTRWLDSVPLERLAQHPGILLMGAWSCLLLVQTDKAETWLNALETTQTTTTWTPHISLVRATIALQRDDLARCFALLETLEGRQFTHPLYEQVRSAMYLMCLAYMGMHDRARQYFNAPRTRPLHASTDEIALIFQATGAHAAFIEGDILEAERLASDALHRAERFHGKGSVSACNCAVVLAEALYEGDRIDDAREAITNRLGMLHFSTPTYMIRTAVCYIRLQYHQEGAQRALDYLTRKISGFRALGCPRGIANMLVEQVRILLGNGDWRQSEGPQKALDGLAQEHQNQQTPVDAEIVALATLSRARLTLARQEPEQALKLVDDAQQIADRYQRGQWQAQAGVLRALALEALGRESDAMQLLRGLLDQAYRKGLIRSLLDEGKPLRELLLRLDCRDDAVLESFRLRLADAALQAIPSPSGTPQGAQALSAGESNLLTKREQQIIELLEQSMSNKRIAQTLNLSLETVKWNLKNIYAKLGVAGRYEAIIAARQQMEDD</sequence>
<evidence type="ECO:0000313" key="6">
    <source>
        <dbReference type="Proteomes" id="UP000242957"/>
    </source>
</evidence>
<accession>A0A1H0F108</accession>
<dbReference type="Pfam" id="PF13191">
    <property type="entry name" value="AAA_16"/>
    <property type="match status" value="1"/>
</dbReference>
<dbReference type="SUPFAM" id="SSF52540">
    <property type="entry name" value="P-loop containing nucleoside triphosphate hydrolases"/>
    <property type="match status" value="1"/>
</dbReference>
<dbReference type="GO" id="GO:0006355">
    <property type="term" value="P:regulation of DNA-templated transcription"/>
    <property type="evidence" value="ECO:0007669"/>
    <property type="project" value="InterPro"/>
</dbReference>
<reference evidence="6" key="1">
    <citation type="submission" date="2016-10" db="EMBL/GenBank/DDBJ databases">
        <authorList>
            <person name="Varghese N."/>
            <person name="Submissions S."/>
        </authorList>
    </citation>
    <scope>NUCLEOTIDE SEQUENCE [LARGE SCALE GENOMIC DNA]</scope>
    <source>
        <strain evidence="6">JCM 21621</strain>
    </source>
</reference>
<dbReference type="EMBL" id="FNIJ01000006">
    <property type="protein sequence ID" value="SDN88253.1"/>
    <property type="molecule type" value="Genomic_DNA"/>
</dbReference>
<keyword evidence="1" id="KW-0805">Transcription regulation</keyword>
<dbReference type="CDD" id="cd06170">
    <property type="entry name" value="LuxR_C_like"/>
    <property type="match status" value="1"/>
</dbReference>
<dbReference type="Pfam" id="PF00196">
    <property type="entry name" value="GerE"/>
    <property type="match status" value="1"/>
</dbReference>
<evidence type="ECO:0000313" key="5">
    <source>
        <dbReference type="EMBL" id="SDN88253.1"/>
    </source>
</evidence>
<dbReference type="RefSeq" id="WP_169720225.1">
    <property type="nucleotide sequence ID" value="NZ_FNIJ01000006.1"/>
</dbReference>
<dbReference type="GO" id="GO:0003677">
    <property type="term" value="F:DNA binding"/>
    <property type="evidence" value="ECO:0007669"/>
    <property type="project" value="UniProtKB-KW"/>
</dbReference>
<dbReference type="Gene3D" id="1.25.40.10">
    <property type="entry name" value="Tetratricopeptide repeat domain"/>
    <property type="match status" value="1"/>
</dbReference>
<keyword evidence="2" id="KW-0238">DNA-binding</keyword>
<dbReference type="PRINTS" id="PR00038">
    <property type="entry name" value="HTHLUXR"/>
</dbReference>
<dbReference type="PANTHER" id="PTHR44688:SF16">
    <property type="entry name" value="DNA-BINDING TRANSCRIPTIONAL ACTIVATOR DEVR_DOSR"/>
    <property type="match status" value="1"/>
</dbReference>
<protein>
    <submittedName>
        <fullName evidence="5">LuxR family transcriptional regulator, maltose regulon positive regulatory protein</fullName>
    </submittedName>
</protein>
<dbReference type="InterPro" id="IPR041664">
    <property type="entry name" value="AAA_16"/>
</dbReference>
<dbReference type="InterPro" id="IPR059106">
    <property type="entry name" value="WHD_MalT"/>
</dbReference>
<dbReference type="SUPFAM" id="SSF48452">
    <property type="entry name" value="TPR-like"/>
    <property type="match status" value="1"/>
</dbReference>
<evidence type="ECO:0000259" key="4">
    <source>
        <dbReference type="PROSITE" id="PS50043"/>
    </source>
</evidence>
<dbReference type="Gene3D" id="1.10.10.10">
    <property type="entry name" value="Winged helix-like DNA-binding domain superfamily/Winged helix DNA-binding domain"/>
    <property type="match status" value="1"/>
</dbReference>
<dbReference type="Gene3D" id="3.40.50.300">
    <property type="entry name" value="P-loop containing nucleotide triphosphate hydrolases"/>
    <property type="match status" value="1"/>
</dbReference>
<dbReference type="InterPro" id="IPR036388">
    <property type="entry name" value="WH-like_DNA-bd_sf"/>
</dbReference>
<evidence type="ECO:0000256" key="3">
    <source>
        <dbReference type="ARBA" id="ARBA00023163"/>
    </source>
</evidence>
<organism evidence="5 6">
    <name type="scientific">Pseudomonas jinjuensis</name>
    <dbReference type="NCBI Taxonomy" id="198616"/>
    <lineage>
        <taxon>Bacteria</taxon>
        <taxon>Pseudomonadati</taxon>
        <taxon>Pseudomonadota</taxon>
        <taxon>Gammaproteobacteria</taxon>
        <taxon>Pseudomonadales</taxon>
        <taxon>Pseudomonadaceae</taxon>
        <taxon>Pseudomonas</taxon>
    </lineage>
</organism>